<organism evidence="3 4">
    <name type="scientific">Plasmodium vivax (strain Brazil I)</name>
    <dbReference type="NCBI Taxonomy" id="1033975"/>
    <lineage>
        <taxon>Eukaryota</taxon>
        <taxon>Sar</taxon>
        <taxon>Alveolata</taxon>
        <taxon>Apicomplexa</taxon>
        <taxon>Aconoidasida</taxon>
        <taxon>Haemosporida</taxon>
        <taxon>Plasmodiidae</taxon>
        <taxon>Plasmodium</taxon>
        <taxon>Plasmodium (Plasmodium)</taxon>
    </lineage>
</organism>
<protein>
    <submittedName>
        <fullName evidence="3">Uncharacterized protein</fullName>
    </submittedName>
</protein>
<evidence type="ECO:0000256" key="2">
    <source>
        <dbReference type="SAM" id="SignalP"/>
    </source>
</evidence>
<feature type="transmembrane region" description="Helical" evidence="1">
    <location>
        <begin position="193"/>
        <end position="214"/>
    </location>
</feature>
<feature type="chain" id="PRO_5005323083" evidence="2">
    <location>
        <begin position="36"/>
        <end position="255"/>
    </location>
</feature>
<keyword evidence="2" id="KW-0732">Signal</keyword>
<dbReference type="OrthoDB" id="10430453at2759"/>
<evidence type="ECO:0000313" key="4">
    <source>
        <dbReference type="Proteomes" id="UP000053327"/>
    </source>
</evidence>
<name>A0A0J9T0Z4_PLAV1</name>
<dbReference type="EMBL" id="KQ234751">
    <property type="protein sequence ID" value="KMZ88789.1"/>
    <property type="molecule type" value="Genomic_DNA"/>
</dbReference>
<feature type="signal peptide" evidence="2">
    <location>
        <begin position="1"/>
        <end position="35"/>
    </location>
</feature>
<evidence type="ECO:0000256" key="1">
    <source>
        <dbReference type="SAM" id="Phobius"/>
    </source>
</evidence>
<keyword evidence="1" id="KW-0472">Membrane</keyword>
<dbReference type="InterPro" id="IPR022139">
    <property type="entry name" value="Fam-L/Fam-M-like_plasmodium"/>
</dbReference>
<dbReference type="Pfam" id="PF12420">
    <property type="entry name" value="DUF3671"/>
    <property type="match status" value="1"/>
</dbReference>
<accession>A0A0J9T0Z4</accession>
<evidence type="ECO:0000313" key="3">
    <source>
        <dbReference type="EMBL" id="KMZ88789.1"/>
    </source>
</evidence>
<gene>
    <name evidence="3" type="ORF">PVBG_05701</name>
</gene>
<keyword evidence="1" id="KW-1133">Transmembrane helix</keyword>
<reference evidence="3 4" key="1">
    <citation type="submission" date="2011-08" db="EMBL/GenBank/DDBJ databases">
        <title>The Genome Sequence of Plasmodium vivax Brazil I.</title>
        <authorList>
            <consortium name="The Broad Institute Genome Sequencing Platform"/>
            <consortium name="The Broad Institute Genome Sequencing Center for Infectious Disease"/>
            <person name="Neafsey D."/>
            <person name="Carlton J."/>
            <person name="Barnwell J."/>
            <person name="Collins W."/>
            <person name="Escalante A."/>
            <person name="Mullikin J."/>
            <person name="Saul A."/>
            <person name="Guigo R."/>
            <person name="Camara F."/>
            <person name="Young S.K."/>
            <person name="Zeng Q."/>
            <person name="Gargeya S."/>
            <person name="Fitzgerald M."/>
            <person name="Haas B."/>
            <person name="Abouelleil A."/>
            <person name="Alvarado L."/>
            <person name="Arachchi H.M."/>
            <person name="Berlin A."/>
            <person name="Brown A."/>
            <person name="Chapman S.B."/>
            <person name="Chen Z."/>
            <person name="Dunbar C."/>
            <person name="Freedman E."/>
            <person name="Gearin G."/>
            <person name="Gellesch M."/>
            <person name="Goldberg J."/>
            <person name="Griggs A."/>
            <person name="Gujja S."/>
            <person name="Heiman D."/>
            <person name="Howarth C."/>
            <person name="Larson L."/>
            <person name="Lui A."/>
            <person name="MacDonald P.J.P."/>
            <person name="Montmayeur A."/>
            <person name="Murphy C."/>
            <person name="Neiman D."/>
            <person name="Pearson M."/>
            <person name="Priest M."/>
            <person name="Roberts A."/>
            <person name="Saif S."/>
            <person name="Shea T."/>
            <person name="Shenoy N."/>
            <person name="Sisk P."/>
            <person name="Stolte C."/>
            <person name="Sykes S."/>
            <person name="Wortman J."/>
            <person name="Nusbaum C."/>
            <person name="Birren B."/>
        </authorList>
    </citation>
    <scope>NUCLEOTIDE SEQUENCE [LARGE SCALE GENOMIC DNA]</scope>
    <source>
        <strain evidence="3 4">Brazil I</strain>
    </source>
</reference>
<keyword evidence="1" id="KW-0812">Transmembrane</keyword>
<sequence length="255" mass="30457">MEISRATKMKNKSNLYFFNKIVIFIILTWVHKCQNDEENCYYRILNNNIFRIYNFYRFSFEFINELIRTLENGKSVNISLDIRTHRLLAKHEYQNEKTTTGLQYNASYNRDNYKLEKGKGKNNTFQQLKENRTNHVDDYLKCYRNRYSKKSGLKKLDCYYENKVFNKFRHMCGIAQKIKNDKRCSKYFFFKRYAIVLFLLSLLPFIGLIHPMLFGLNHKYPGILGACEESHIETSSYAHKPGLDESDGIKNCSKR</sequence>
<proteinExistence type="predicted"/>
<dbReference type="Proteomes" id="UP000053327">
    <property type="component" value="Unassembled WGS sequence"/>
</dbReference>
<dbReference type="AlphaFoldDB" id="A0A0J9T0Z4"/>